<evidence type="ECO:0000256" key="2">
    <source>
        <dbReference type="ARBA" id="ARBA00006375"/>
    </source>
</evidence>
<dbReference type="GO" id="GO:0015093">
    <property type="term" value="F:ferrous iron transmembrane transporter activity"/>
    <property type="evidence" value="ECO:0007669"/>
    <property type="project" value="TreeGrafter"/>
</dbReference>
<dbReference type="InterPro" id="IPR018108">
    <property type="entry name" value="MCP_transmembrane"/>
</dbReference>
<evidence type="ECO:0000313" key="11">
    <source>
        <dbReference type="Proteomes" id="UP000834106"/>
    </source>
</evidence>
<evidence type="ECO:0000256" key="4">
    <source>
        <dbReference type="ARBA" id="ARBA00022692"/>
    </source>
</evidence>
<keyword evidence="11" id="KW-1185">Reference proteome</keyword>
<evidence type="ECO:0000256" key="7">
    <source>
        <dbReference type="ARBA" id="ARBA00023136"/>
    </source>
</evidence>
<feature type="repeat" description="Solcar" evidence="8">
    <location>
        <begin position="39"/>
        <end position="122"/>
    </location>
</feature>
<evidence type="ECO:0000256" key="8">
    <source>
        <dbReference type="PROSITE-ProRule" id="PRU00282"/>
    </source>
</evidence>
<keyword evidence="6" id="KW-0496">Mitochondrion</keyword>
<accession>A0AAD1YX36</accession>
<evidence type="ECO:0000256" key="3">
    <source>
        <dbReference type="ARBA" id="ARBA00022448"/>
    </source>
</evidence>
<dbReference type="PANTHER" id="PTHR45758">
    <property type="entry name" value="MITOFERRIN-1-RELATED"/>
    <property type="match status" value="1"/>
</dbReference>
<dbReference type="PROSITE" id="PS50920">
    <property type="entry name" value="SOLCAR"/>
    <property type="match status" value="1"/>
</dbReference>
<keyword evidence="3 9" id="KW-0813">Transport</keyword>
<dbReference type="Pfam" id="PF00153">
    <property type="entry name" value="Mito_carr"/>
    <property type="match status" value="1"/>
</dbReference>
<dbReference type="AlphaFoldDB" id="A0AAD1YX36"/>
<dbReference type="Gene3D" id="1.50.40.10">
    <property type="entry name" value="Mitochondrial carrier domain"/>
    <property type="match status" value="1"/>
</dbReference>
<dbReference type="SUPFAM" id="SSF103506">
    <property type="entry name" value="Mitochondrial carrier"/>
    <property type="match status" value="1"/>
</dbReference>
<sequence>MPTSTHSCPALRYQSVVHLHRQVMRCLELSSNLRAQKGCTVVLELWALGLARHIDAVFTPMDMVKQRLQLSSSAYIGVWDCVRRVLREEGIRAFYASYRIIVIMNAPFTVVYFTTYEVAKKGLIEISPASASDERLVVHATTGAAAEALAAAITTPLDVPQKNMLFRASRSLRASNRICSLRALENMLFRASRSLRALKEYALLELHALLELLEEYALLELC</sequence>
<proteinExistence type="inferred from homology"/>
<dbReference type="InterPro" id="IPR023395">
    <property type="entry name" value="MCP_dom_sf"/>
</dbReference>
<evidence type="ECO:0000313" key="10">
    <source>
        <dbReference type="EMBL" id="CAI9756382.1"/>
    </source>
</evidence>
<evidence type="ECO:0000256" key="6">
    <source>
        <dbReference type="ARBA" id="ARBA00023128"/>
    </source>
</evidence>
<evidence type="ECO:0000256" key="9">
    <source>
        <dbReference type="RuleBase" id="RU000488"/>
    </source>
</evidence>
<dbReference type="EMBL" id="OU503037">
    <property type="protein sequence ID" value="CAI9756382.1"/>
    <property type="molecule type" value="Genomic_DNA"/>
</dbReference>
<keyword evidence="7 8" id="KW-0472">Membrane</keyword>
<comment type="subcellular location">
    <subcellularLocation>
        <location evidence="1">Mitochondrion membrane</location>
        <topology evidence="1">Multi-pass membrane protein</topology>
    </subcellularLocation>
</comment>
<dbReference type="GO" id="GO:0031966">
    <property type="term" value="C:mitochondrial membrane"/>
    <property type="evidence" value="ECO:0007669"/>
    <property type="project" value="UniProtKB-SubCell"/>
</dbReference>
<evidence type="ECO:0000256" key="1">
    <source>
        <dbReference type="ARBA" id="ARBA00004225"/>
    </source>
</evidence>
<dbReference type="GO" id="GO:0048250">
    <property type="term" value="P:iron import into the mitochondrion"/>
    <property type="evidence" value="ECO:0007669"/>
    <property type="project" value="TreeGrafter"/>
</dbReference>
<reference evidence="10" key="1">
    <citation type="submission" date="2023-05" db="EMBL/GenBank/DDBJ databases">
        <authorList>
            <person name="Huff M."/>
        </authorList>
    </citation>
    <scope>NUCLEOTIDE SEQUENCE</scope>
</reference>
<dbReference type="Proteomes" id="UP000834106">
    <property type="component" value="Chromosome 2"/>
</dbReference>
<keyword evidence="4 8" id="KW-0812">Transmembrane</keyword>
<comment type="similarity">
    <text evidence="2 9">Belongs to the mitochondrial carrier (TC 2.A.29) family.</text>
</comment>
<gene>
    <name evidence="10" type="ORF">FPE_LOCUS3812</name>
</gene>
<keyword evidence="5" id="KW-1133">Transmembrane helix</keyword>
<protein>
    <submittedName>
        <fullName evidence="10">Uncharacterized protein</fullName>
    </submittedName>
</protein>
<organism evidence="10 11">
    <name type="scientific">Fraxinus pennsylvanica</name>
    <dbReference type="NCBI Taxonomy" id="56036"/>
    <lineage>
        <taxon>Eukaryota</taxon>
        <taxon>Viridiplantae</taxon>
        <taxon>Streptophyta</taxon>
        <taxon>Embryophyta</taxon>
        <taxon>Tracheophyta</taxon>
        <taxon>Spermatophyta</taxon>
        <taxon>Magnoliopsida</taxon>
        <taxon>eudicotyledons</taxon>
        <taxon>Gunneridae</taxon>
        <taxon>Pentapetalae</taxon>
        <taxon>asterids</taxon>
        <taxon>lamiids</taxon>
        <taxon>Lamiales</taxon>
        <taxon>Oleaceae</taxon>
        <taxon>Oleeae</taxon>
        <taxon>Fraxinus</taxon>
    </lineage>
</organism>
<dbReference type="PANTHER" id="PTHR45758:SF11">
    <property type="entry name" value="MITOCHONDRIAL SUBSTRATE CARRIER FAMILY PROTEIN"/>
    <property type="match status" value="1"/>
</dbReference>
<name>A0AAD1YX36_9LAMI</name>
<evidence type="ECO:0000256" key="5">
    <source>
        <dbReference type="ARBA" id="ARBA00022989"/>
    </source>
</evidence>